<gene>
    <name evidence="3" type="ORF">SteCoe_15131</name>
</gene>
<sequence>MQKSQYKQITKFSTYNYLSLDNHCILFWYDFGEFSMEKWAAVLVFTRIANDRAFRILRTQQQLGYIVYAQANAKFLTNSFKLVIQGSEENPDFFEQAIEKFWADFEIDQELIENTIEKVSQSLLWPYESLDNLFFDTWKEIYLGRYTFGFNELLAPYVQNIKLKEITDMIEMIKEKKSQIEIKIYKQVSEILMANI</sequence>
<evidence type="ECO:0000313" key="4">
    <source>
        <dbReference type="Proteomes" id="UP000187209"/>
    </source>
</evidence>
<evidence type="ECO:0000259" key="2">
    <source>
        <dbReference type="Pfam" id="PF22456"/>
    </source>
</evidence>
<dbReference type="GO" id="GO:0043171">
    <property type="term" value="P:peptide catabolic process"/>
    <property type="evidence" value="ECO:0007669"/>
    <property type="project" value="TreeGrafter"/>
</dbReference>
<dbReference type="Gene3D" id="3.30.830.10">
    <property type="entry name" value="Metalloenzyme, LuxS/M16 peptidase-like"/>
    <property type="match status" value="1"/>
</dbReference>
<dbReference type="InterPro" id="IPR050626">
    <property type="entry name" value="Peptidase_M16"/>
</dbReference>
<dbReference type="GO" id="GO:0046872">
    <property type="term" value="F:metal ion binding"/>
    <property type="evidence" value="ECO:0007669"/>
    <property type="project" value="UniProtKB-KW"/>
</dbReference>
<dbReference type="OrthoDB" id="952271at2759"/>
<keyword evidence="1" id="KW-0479">Metal-binding</keyword>
<reference evidence="3 4" key="1">
    <citation type="submission" date="2016-11" db="EMBL/GenBank/DDBJ databases">
        <title>The macronuclear genome of Stentor coeruleus: a giant cell with tiny introns.</title>
        <authorList>
            <person name="Slabodnick M."/>
            <person name="Ruby J.G."/>
            <person name="Reiff S.B."/>
            <person name="Swart E.C."/>
            <person name="Gosai S."/>
            <person name="Prabakaran S."/>
            <person name="Witkowska E."/>
            <person name="Larue G.E."/>
            <person name="Fisher S."/>
            <person name="Freeman R.M."/>
            <person name="Gunawardena J."/>
            <person name="Chu W."/>
            <person name="Stover N.A."/>
            <person name="Gregory B.D."/>
            <person name="Nowacki M."/>
            <person name="Derisi J."/>
            <person name="Roy S.W."/>
            <person name="Marshall W.F."/>
            <person name="Sood P."/>
        </authorList>
    </citation>
    <scope>NUCLEOTIDE SEQUENCE [LARGE SCALE GENOMIC DNA]</scope>
    <source>
        <strain evidence="3">WM001</strain>
    </source>
</reference>
<name>A0A1R2C481_9CILI</name>
<dbReference type="InterPro" id="IPR011249">
    <property type="entry name" value="Metalloenz_LuxS/M16"/>
</dbReference>
<dbReference type="PANTHER" id="PTHR43690">
    <property type="entry name" value="NARDILYSIN"/>
    <property type="match status" value="1"/>
</dbReference>
<dbReference type="SUPFAM" id="SSF63411">
    <property type="entry name" value="LuxS/MPP-like metallohydrolase"/>
    <property type="match status" value="1"/>
</dbReference>
<evidence type="ECO:0000256" key="1">
    <source>
        <dbReference type="ARBA" id="ARBA00022723"/>
    </source>
</evidence>
<organism evidence="3 4">
    <name type="scientific">Stentor coeruleus</name>
    <dbReference type="NCBI Taxonomy" id="5963"/>
    <lineage>
        <taxon>Eukaryota</taxon>
        <taxon>Sar</taxon>
        <taxon>Alveolata</taxon>
        <taxon>Ciliophora</taxon>
        <taxon>Postciliodesmatophora</taxon>
        <taxon>Heterotrichea</taxon>
        <taxon>Heterotrichida</taxon>
        <taxon>Stentoridae</taxon>
        <taxon>Stentor</taxon>
    </lineage>
</organism>
<dbReference type="GO" id="GO:0005829">
    <property type="term" value="C:cytosol"/>
    <property type="evidence" value="ECO:0007669"/>
    <property type="project" value="TreeGrafter"/>
</dbReference>
<protein>
    <recommendedName>
        <fullName evidence="2">Coenzyme PQQ synthesis protein F-like C-terminal lobe domain-containing protein</fullName>
    </recommendedName>
</protein>
<dbReference type="GO" id="GO:0051603">
    <property type="term" value="P:proteolysis involved in protein catabolic process"/>
    <property type="evidence" value="ECO:0007669"/>
    <property type="project" value="TreeGrafter"/>
</dbReference>
<comment type="caution">
    <text evidence="3">The sequence shown here is derived from an EMBL/GenBank/DDBJ whole genome shotgun (WGS) entry which is preliminary data.</text>
</comment>
<proteinExistence type="predicted"/>
<dbReference type="Pfam" id="PF22456">
    <property type="entry name" value="PqqF-like_C_4"/>
    <property type="match status" value="1"/>
</dbReference>
<evidence type="ECO:0000313" key="3">
    <source>
        <dbReference type="EMBL" id="OMJ83832.1"/>
    </source>
</evidence>
<dbReference type="InterPro" id="IPR054734">
    <property type="entry name" value="PqqF-like_C_4"/>
</dbReference>
<feature type="domain" description="Coenzyme PQQ synthesis protein F-like C-terminal lobe" evidence="2">
    <location>
        <begin position="46"/>
        <end position="124"/>
    </location>
</feature>
<dbReference type="GO" id="GO:0005739">
    <property type="term" value="C:mitochondrion"/>
    <property type="evidence" value="ECO:0007669"/>
    <property type="project" value="TreeGrafter"/>
</dbReference>
<dbReference type="Proteomes" id="UP000187209">
    <property type="component" value="Unassembled WGS sequence"/>
</dbReference>
<accession>A0A1R2C481</accession>
<dbReference type="EMBL" id="MPUH01000289">
    <property type="protein sequence ID" value="OMJ83832.1"/>
    <property type="molecule type" value="Genomic_DNA"/>
</dbReference>
<dbReference type="GO" id="GO:0004222">
    <property type="term" value="F:metalloendopeptidase activity"/>
    <property type="evidence" value="ECO:0007669"/>
    <property type="project" value="TreeGrafter"/>
</dbReference>
<keyword evidence="4" id="KW-1185">Reference proteome</keyword>
<dbReference type="PANTHER" id="PTHR43690:SF18">
    <property type="entry name" value="INSULIN-DEGRADING ENZYME-RELATED"/>
    <property type="match status" value="1"/>
</dbReference>
<dbReference type="AlphaFoldDB" id="A0A1R2C481"/>